<protein>
    <submittedName>
        <fullName evidence="2">Uncharacterized protein</fullName>
    </submittedName>
</protein>
<evidence type="ECO:0000256" key="1">
    <source>
        <dbReference type="SAM" id="MobiDB-lite"/>
    </source>
</evidence>
<organism evidence="2">
    <name type="scientific">marine metagenome</name>
    <dbReference type="NCBI Taxonomy" id="408172"/>
    <lineage>
        <taxon>unclassified sequences</taxon>
        <taxon>metagenomes</taxon>
        <taxon>ecological metagenomes</taxon>
    </lineage>
</organism>
<proteinExistence type="predicted"/>
<evidence type="ECO:0000313" key="2">
    <source>
        <dbReference type="EMBL" id="SVE26958.1"/>
    </source>
</evidence>
<dbReference type="EMBL" id="UINC01205679">
    <property type="protein sequence ID" value="SVE26958.1"/>
    <property type="molecule type" value="Genomic_DNA"/>
</dbReference>
<sequence length="95" mass="9819">VRILVSLVAAFTLAVFSLSVGGVSALSEDPADAPIEAPADPAGEDRAFEDGEMGKIDGCEGEIYSTHEAAAEAAEAKGTGFHEHQEAGTTYYMLS</sequence>
<gene>
    <name evidence="2" type="ORF">METZ01_LOCUS479812</name>
</gene>
<dbReference type="AlphaFoldDB" id="A0A383C5S9"/>
<reference evidence="2" key="1">
    <citation type="submission" date="2018-05" db="EMBL/GenBank/DDBJ databases">
        <authorList>
            <person name="Lanie J.A."/>
            <person name="Ng W.-L."/>
            <person name="Kazmierczak K.M."/>
            <person name="Andrzejewski T.M."/>
            <person name="Davidsen T.M."/>
            <person name="Wayne K.J."/>
            <person name="Tettelin H."/>
            <person name="Glass J.I."/>
            <person name="Rusch D."/>
            <person name="Podicherti R."/>
            <person name="Tsui H.-C.T."/>
            <person name="Winkler M.E."/>
        </authorList>
    </citation>
    <scope>NUCLEOTIDE SEQUENCE</scope>
</reference>
<feature type="region of interest" description="Disordered" evidence="1">
    <location>
        <begin position="27"/>
        <end position="47"/>
    </location>
</feature>
<feature type="compositionally biased region" description="Low complexity" evidence="1">
    <location>
        <begin position="32"/>
        <end position="41"/>
    </location>
</feature>
<name>A0A383C5S9_9ZZZZ</name>
<feature type="non-terminal residue" evidence="2">
    <location>
        <position position="1"/>
    </location>
</feature>
<accession>A0A383C5S9</accession>